<evidence type="ECO:0000313" key="8">
    <source>
        <dbReference type="Proteomes" id="UP000321049"/>
    </source>
</evidence>
<dbReference type="EMBL" id="BJWH01000001">
    <property type="protein sequence ID" value="GEL96642.1"/>
    <property type="molecule type" value="Genomic_DNA"/>
</dbReference>
<dbReference type="Pfam" id="PF01810">
    <property type="entry name" value="LysE"/>
    <property type="match status" value="1"/>
</dbReference>
<gene>
    <name evidence="7" type="ORF">CTE05_01890</name>
</gene>
<feature type="transmembrane region" description="Helical" evidence="6">
    <location>
        <begin position="61"/>
        <end position="84"/>
    </location>
</feature>
<keyword evidence="8" id="KW-1185">Reference proteome</keyword>
<sequence>MILMDLENHELVFVIVASYGLPVPAIALTGFLTALGLIVAIGAQNAFVLRQGIRGEHVLPVVAVCAAADALLVAAGIAGLGALVTDHPVVLTVTKYAGAAFLLALAVGAALRARRPERLDPAADGPATLGAVLTTCLALTFLNPHVYLDTVVLLGSLAHQHDPGAWVFGAGAILASVVWFTALGFGAARLRPVFARPRAWQVLDIAIAVVMAMLAVTLLL</sequence>
<evidence type="ECO:0000256" key="2">
    <source>
        <dbReference type="ARBA" id="ARBA00022475"/>
    </source>
</evidence>
<dbReference type="GO" id="GO:0015171">
    <property type="term" value="F:amino acid transmembrane transporter activity"/>
    <property type="evidence" value="ECO:0007669"/>
    <property type="project" value="TreeGrafter"/>
</dbReference>
<accession>A0A511JF82</accession>
<evidence type="ECO:0000313" key="7">
    <source>
        <dbReference type="EMBL" id="GEL96642.1"/>
    </source>
</evidence>
<organism evidence="7 8">
    <name type="scientific">Cellulomonas terrae</name>
    <dbReference type="NCBI Taxonomy" id="311234"/>
    <lineage>
        <taxon>Bacteria</taxon>
        <taxon>Bacillati</taxon>
        <taxon>Actinomycetota</taxon>
        <taxon>Actinomycetes</taxon>
        <taxon>Micrococcales</taxon>
        <taxon>Cellulomonadaceae</taxon>
        <taxon>Cellulomonas</taxon>
    </lineage>
</organism>
<feature type="transmembrane region" description="Helical" evidence="6">
    <location>
        <begin position="200"/>
        <end position="219"/>
    </location>
</feature>
<feature type="transmembrane region" description="Helical" evidence="6">
    <location>
        <begin position="12"/>
        <end position="40"/>
    </location>
</feature>
<keyword evidence="2" id="KW-1003">Cell membrane</keyword>
<keyword evidence="3 6" id="KW-0812">Transmembrane</keyword>
<comment type="subcellular location">
    <subcellularLocation>
        <location evidence="1">Cell membrane</location>
        <topology evidence="1">Multi-pass membrane protein</topology>
    </subcellularLocation>
</comment>
<feature type="transmembrane region" description="Helical" evidence="6">
    <location>
        <begin position="125"/>
        <end position="146"/>
    </location>
</feature>
<evidence type="ECO:0000256" key="5">
    <source>
        <dbReference type="ARBA" id="ARBA00023136"/>
    </source>
</evidence>
<evidence type="ECO:0000256" key="4">
    <source>
        <dbReference type="ARBA" id="ARBA00022989"/>
    </source>
</evidence>
<feature type="transmembrane region" description="Helical" evidence="6">
    <location>
        <begin position="96"/>
        <end position="113"/>
    </location>
</feature>
<evidence type="ECO:0000256" key="3">
    <source>
        <dbReference type="ARBA" id="ARBA00022692"/>
    </source>
</evidence>
<reference evidence="7 8" key="1">
    <citation type="submission" date="2019-07" db="EMBL/GenBank/DDBJ databases">
        <title>Whole genome shotgun sequence of Cellulomonas terrae NBRC 100819.</title>
        <authorList>
            <person name="Hosoyama A."/>
            <person name="Uohara A."/>
            <person name="Ohji S."/>
            <person name="Ichikawa N."/>
        </authorList>
    </citation>
    <scope>NUCLEOTIDE SEQUENCE [LARGE SCALE GENOMIC DNA]</scope>
    <source>
        <strain evidence="7 8">NBRC 100819</strain>
    </source>
</reference>
<dbReference type="Proteomes" id="UP000321049">
    <property type="component" value="Unassembled WGS sequence"/>
</dbReference>
<dbReference type="AlphaFoldDB" id="A0A511JF82"/>
<comment type="caution">
    <text evidence="7">The sequence shown here is derived from an EMBL/GenBank/DDBJ whole genome shotgun (WGS) entry which is preliminary data.</text>
</comment>
<evidence type="ECO:0000256" key="6">
    <source>
        <dbReference type="SAM" id="Phobius"/>
    </source>
</evidence>
<dbReference type="GO" id="GO:0005886">
    <property type="term" value="C:plasma membrane"/>
    <property type="evidence" value="ECO:0007669"/>
    <property type="project" value="UniProtKB-SubCell"/>
</dbReference>
<dbReference type="PANTHER" id="PTHR30086:SF20">
    <property type="entry name" value="ARGININE EXPORTER PROTEIN ARGO-RELATED"/>
    <property type="match status" value="1"/>
</dbReference>
<name>A0A511JF82_9CELL</name>
<proteinExistence type="predicted"/>
<evidence type="ECO:0000256" key="1">
    <source>
        <dbReference type="ARBA" id="ARBA00004651"/>
    </source>
</evidence>
<dbReference type="PANTHER" id="PTHR30086">
    <property type="entry name" value="ARGININE EXPORTER PROTEIN ARGO"/>
    <property type="match status" value="1"/>
</dbReference>
<protein>
    <submittedName>
        <fullName evidence="7">Amino acid transporter</fullName>
    </submittedName>
</protein>
<dbReference type="InterPro" id="IPR001123">
    <property type="entry name" value="LeuE-type"/>
</dbReference>
<keyword evidence="4 6" id="KW-1133">Transmembrane helix</keyword>
<keyword evidence="5 6" id="KW-0472">Membrane</keyword>
<feature type="transmembrane region" description="Helical" evidence="6">
    <location>
        <begin position="166"/>
        <end position="188"/>
    </location>
</feature>